<name>A0A2H3DCK6_ARMGA</name>
<gene>
    <name evidence="2" type="ORF">ARMGADRAFT_996317</name>
</gene>
<reference evidence="3" key="1">
    <citation type="journal article" date="2017" name="Nat. Ecol. Evol.">
        <title>Genome expansion and lineage-specific genetic innovations in the forest pathogenic fungi Armillaria.</title>
        <authorList>
            <person name="Sipos G."/>
            <person name="Prasanna A.N."/>
            <person name="Walter M.C."/>
            <person name="O'Connor E."/>
            <person name="Balint B."/>
            <person name="Krizsan K."/>
            <person name="Kiss B."/>
            <person name="Hess J."/>
            <person name="Varga T."/>
            <person name="Slot J."/>
            <person name="Riley R."/>
            <person name="Boka B."/>
            <person name="Rigling D."/>
            <person name="Barry K."/>
            <person name="Lee J."/>
            <person name="Mihaltcheva S."/>
            <person name="LaButti K."/>
            <person name="Lipzen A."/>
            <person name="Waldron R."/>
            <person name="Moloney N.M."/>
            <person name="Sperisen C."/>
            <person name="Kredics L."/>
            <person name="Vagvoelgyi C."/>
            <person name="Patrignani A."/>
            <person name="Fitzpatrick D."/>
            <person name="Nagy I."/>
            <person name="Doyle S."/>
            <person name="Anderson J.B."/>
            <person name="Grigoriev I.V."/>
            <person name="Gueldener U."/>
            <person name="Muensterkoetter M."/>
            <person name="Nagy L.G."/>
        </authorList>
    </citation>
    <scope>NUCLEOTIDE SEQUENCE [LARGE SCALE GENOMIC DNA]</scope>
    <source>
        <strain evidence="3">Ar21-2</strain>
    </source>
</reference>
<dbReference type="EMBL" id="KZ293669">
    <property type="protein sequence ID" value="PBK89142.1"/>
    <property type="molecule type" value="Genomic_DNA"/>
</dbReference>
<dbReference type="Proteomes" id="UP000217790">
    <property type="component" value="Unassembled WGS sequence"/>
</dbReference>
<dbReference type="OMA" id="FPENGCE"/>
<dbReference type="InParanoid" id="A0A2H3DCK6"/>
<evidence type="ECO:0008006" key="4">
    <source>
        <dbReference type="Google" id="ProtNLM"/>
    </source>
</evidence>
<feature type="region of interest" description="Disordered" evidence="1">
    <location>
        <begin position="385"/>
        <end position="420"/>
    </location>
</feature>
<dbReference type="AlphaFoldDB" id="A0A2H3DCK6"/>
<proteinExistence type="predicted"/>
<evidence type="ECO:0000256" key="1">
    <source>
        <dbReference type="SAM" id="MobiDB-lite"/>
    </source>
</evidence>
<dbReference type="STRING" id="47427.A0A2H3DCK6"/>
<protein>
    <recommendedName>
        <fullName evidence="4">Heterokaryon incompatibility domain-containing protein</fullName>
    </recommendedName>
</protein>
<accession>A0A2H3DCK6</accession>
<keyword evidence="3" id="KW-1185">Reference proteome</keyword>
<evidence type="ECO:0000313" key="2">
    <source>
        <dbReference type="EMBL" id="PBK89142.1"/>
    </source>
</evidence>
<organism evidence="2 3">
    <name type="scientific">Armillaria gallica</name>
    <name type="common">Bulbous honey fungus</name>
    <name type="synonym">Armillaria bulbosa</name>
    <dbReference type="NCBI Taxonomy" id="47427"/>
    <lineage>
        <taxon>Eukaryota</taxon>
        <taxon>Fungi</taxon>
        <taxon>Dikarya</taxon>
        <taxon>Basidiomycota</taxon>
        <taxon>Agaricomycotina</taxon>
        <taxon>Agaricomycetes</taxon>
        <taxon>Agaricomycetidae</taxon>
        <taxon>Agaricales</taxon>
        <taxon>Marasmiineae</taxon>
        <taxon>Physalacriaceae</taxon>
        <taxon>Armillaria</taxon>
    </lineage>
</organism>
<sequence length="604" mass="68793">MSMRPLHWRQSLIQIYGGYTNPSRRDNKTDYPNLSDVTIIAPIDNGLSIQDIKVPNQRAYTGPKPVIPSSLADTPSASLGVDGLMKMLNSTLGTEHDLTPSLSSLLKSYISKEYDFGTVYGYLRPIWFDCDLNDVEDSLRTSEAKDLEIRREALVDNQITEKGLRTAPRRVWDLFSNRVVPWWVALHTPWGISHAWLDISRRKNVLTPINGHEWPVPIPEDANLDLIRIEMLNLGAEYAWLDVLCLRQEGGKNEDLRAGEWMLDVPTIGNVYILENVVYYFNGLGRPLERGFDSDSDRSWFKRTWTLQETSNNWTIGGDKGDEMLNDEVRKRFKSQLVSVHGAGGAMANVTSWLSLLQNRTSEKDVDKVAAMAYFLAINSTQAHNETRPTTSTTHDFTKIDPTSNVNSIGTGDPSSTTAPAYSELESAEGAWTALVKVLQWYNRSDMLFLYHEPGPEKNAWRPSWQQAMNWDTQSLSPAFYRFIDHDMKTGTYLYDGSCIQSAQVQGLATPGVAPRKGHLIVQPWSWYRRKHRYKISADHQYPIPDGEYSLLCATNRQFTKRTVCVVGKMLPDQTFLKISMFEVIDWPWKRAKRETKESRIVLA</sequence>
<evidence type="ECO:0000313" key="3">
    <source>
        <dbReference type="Proteomes" id="UP000217790"/>
    </source>
</evidence>
<dbReference type="OrthoDB" id="5418601at2759"/>